<dbReference type="InterPro" id="IPR006153">
    <property type="entry name" value="Cation/H_exchanger_TM"/>
</dbReference>
<dbReference type="RefSeq" id="WP_376851120.1">
    <property type="nucleotide sequence ID" value="NZ_JBHSMF010000009.1"/>
</dbReference>
<evidence type="ECO:0000313" key="12">
    <source>
        <dbReference type="Proteomes" id="UP001596037"/>
    </source>
</evidence>
<evidence type="ECO:0000259" key="10">
    <source>
        <dbReference type="Pfam" id="PF00999"/>
    </source>
</evidence>
<dbReference type="PANTHER" id="PTHR32507:SF8">
    <property type="entry name" value="CNH1P"/>
    <property type="match status" value="1"/>
</dbReference>
<feature type="domain" description="Cation/H+ exchanger transmembrane" evidence="10">
    <location>
        <begin position="16"/>
        <end position="270"/>
    </location>
</feature>
<evidence type="ECO:0000256" key="5">
    <source>
        <dbReference type="ARBA" id="ARBA00022692"/>
    </source>
</evidence>
<reference evidence="12" key="1">
    <citation type="journal article" date="2019" name="Int. J. Syst. Evol. Microbiol.">
        <title>The Global Catalogue of Microorganisms (GCM) 10K type strain sequencing project: providing services to taxonomists for standard genome sequencing and annotation.</title>
        <authorList>
            <consortium name="The Broad Institute Genomics Platform"/>
            <consortium name="The Broad Institute Genome Sequencing Center for Infectious Disease"/>
            <person name="Wu L."/>
            <person name="Ma J."/>
        </authorList>
    </citation>
    <scope>NUCLEOTIDE SEQUENCE [LARGE SCALE GENOMIC DNA]</scope>
    <source>
        <strain evidence="12">CCUG 57401</strain>
    </source>
</reference>
<evidence type="ECO:0000256" key="7">
    <source>
        <dbReference type="ARBA" id="ARBA00023065"/>
    </source>
</evidence>
<evidence type="ECO:0000256" key="8">
    <source>
        <dbReference type="ARBA" id="ARBA00023136"/>
    </source>
</evidence>
<evidence type="ECO:0000256" key="1">
    <source>
        <dbReference type="ARBA" id="ARBA00004651"/>
    </source>
</evidence>
<dbReference type="Gene3D" id="1.20.1530.20">
    <property type="match status" value="1"/>
</dbReference>
<evidence type="ECO:0000256" key="6">
    <source>
        <dbReference type="ARBA" id="ARBA00022989"/>
    </source>
</evidence>
<feature type="transmembrane region" description="Helical" evidence="9">
    <location>
        <begin position="343"/>
        <end position="363"/>
    </location>
</feature>
<dbReference type="PANTHER" id="PTHR32507">
    <property type="entry name" value="NA(+)/H(+) ANTIPORTER 1"/>
    <property type="match status" value="1"/>
</dbReference>
<keyword evidence="6 9" id="KW-1133">Transmembrane helix</keyword>
<gene>
    <name evidence="11" type="ORF">ACFPOE_15950</name>
</gene>
<feature type="transmembrane region" description="Helical" evidence="9">
    <location>
        <begin position="375"/>
        <end position="394"/>
    </location>
</feature>
<keyword evidence="2" id="KW-0813">Transport</keyword>
<dbReference type="Pfam" id="PF00999">
    <property type="entry name" value="Na_H_Exchanger"/>
    <property type="match status" value="1"/>
</dbReference>
<comment type="caution">
    <text evidence="11">The sequence shown here is derived from an EMBL/GenBank/DDBJ whole genome shotgun (WGS) entry which is preliminary data.</text>
</comment>
<evidence type="ECO:0000256" key="4">
    <source>
        <dbReference type="ARBA" id="ARBA00022475"/>
    </source>
</evidence>
<organism evidence="11 12">
    <name type="scientific">Caenimonas terrae</name>
    <dbReference type="NCBI Taxonomy" id="696074"/>
    <lineage>
        <taxon>Bacteria</taxon>
        <taxon>Pseudomonadati</taxon>
        <taxon>Pseudomonadota</taxon>
        <taxon>Betaproteobacteria</taxon>
        <taxon>Burkholderiales</taxon>
        <taxon>Comamonadaceae</taxon>
        <taxon>Caenimonas</taxon>
    </lineage>
</organism>
<protein>
    <submittedName>
        <fullName evidence="11">Cation:proton antiporter</fullName>
    </submittedName>
</protein>
<feature type="transmembrane region" description="Helical" evidence="9">
    <location>
        <begin position="64"/>
        <end position="84"/>
    </location>
</feature>
<accession>A0ABW0NFA8</accession>
<proteinExistence type="predicted"/>
<evidence type="ECO:0000256" key="3">
    <source>
        <dbReference type="ARBA" id="ARBA00022449"/>
    </source>
</evidence>
<keyword evidence="12" id="KW-1185">Reference proteome</keyword>
<keyword evidence="5 9" id="KW-0812">Transmembrane</keyword>
<dbReference type="Proteomes" id="UP001596037">
    <property type="component" value="Unassembled WGS sequence"/>
</dbReference>
<feature type="transmembrane region" description="Helical" evidence="9">
    <location>
        <begin position="406"/>
        <end position="432"/>
    </location>
</feature>
<name>A0ABW0NFA8_9BURK</name>
<feature type="transmembrane region" description="Helical" evidence="9">
    <location>
        <begin position="321"/>
        <end position="337"/>
    </location>
</feature>
<sequence length="450" mass="47330">MDFAIWSVIVGVLLVVMALSGSVLARLPLSTAMLYLMVGMAVGPWGLDLIGVDISQHSRLLETLTEIVVLVSLFSAGLKLSSALSDRRWLLPLRLAVLSMIVTVLLIAAAGYLLLGLSLGAAVLLGGILAPTDPVLASDVQVHTPGDRDRLRFALTGEGGLNDGTAFPFVMLGLGLLGLHDLGPLGLRWLALDVVWGVACGIGVGAGLGLAIGRLVLFLRREHQEAVGLDDFLALGLVALSYGTALAFKGYGFLAVFAAGVALRHLVERESEAPAASRKVAEHAAATPDTTAAKQAAVDPQHAPAYMVHAVLGFNEQLERIGEVTVVIAIGALLWAVDWDGAAWWFVPLLLLVIRPLSVAIGLAGSSASGNQRLLVGWFGIRGIGSLYYLMYAINHGLPSALADRLTALTLTAVVASIVVHGISVTPLMAMYEKTVGRRRERRTDSAGGR</sequence>
<evidence type="ECO:0000313" key="11">
    <source>
        <dbReference type="EMBL" id="MFC5499041.1"/>
    </source>
</evidence>
<feature type="transmembrane region" description="Helical" evidence="9">
    <location>
        <begin position="194"/>
        <end position="219"/>
    </location>
</feature>
<feature type="transmembrane region" description="Helical" evidence="9">
    <location>
        <begin position="32"/>
        <end position="52"/>
    </location>
</feature>
<feature type="transmembrane region" description="Helical" evidence="9">
    <location>
        <begin position="96"/>
        <end position="129"/>
    </location>
</feature>
<comment type="subcellular location">
    <subcellularLocation>
        <location evidence="1">Cell membrane</location>
        <topology evidence="1">Multi-pass membrane protein</topology>
    </subcellularLocation>
</comment>
<evidence type="ECO:0000256" key="2">
    <source>
        <dbReference type="ARBA" id="ARBA00022448"/>
    </source>
</evidence>
<feature type="transmembrane region" description="Helical" evidence="9">
    <location>
        <begin position="6"/>
        <end position="25"/>
    </location>
</feature>
<dbReference type="InterPro" id="IPR038770">
    <property type="entry name" value="Na+/solute_symporter_sf"/>
</dbReference>
<keyword evidence="7" id="KW-0406">Ion transport</keyword>
<dbReference type="EMBL" id="JBHSMF010000009">
    <property type="protein sequence ID" value="MFC5499041.1"/>
    <property type="molecule type" value="Genomic_DNA"/>
</dbReference>
<feature type="transmembrane region" description="Helical" evidence="9">
    <location>
        <begin position="165"/>
        <end position="182"/>
    </location>
</feature>
<keyword evidence="8 9" id="KW-0472">Membrane</keyword>
<keyword evidence="3" id="KW-0050">Antiport</keyword>
<evidence type="ECO:0000256" key="9">
    <source>
        <dbReference type="SAM" id="Phobius"/>
    </source>
</evidence>
<feature type="transmembrane region" description="Helical" evidence="9">
    <location>
        <begin position="239"/>
        <end position="263"/>
    </location>
</feature>
<keyword evidence="4" id="KW-1003">Cell membrane</keyword>